<protein>
    <submittedName>
        <fullName evidence="1">Uncharacterized protein</fullName>
    </submittedName>
</protein>
<gene>
    <name evidence="1" type="ORF">NM688_g1601</name>
</gene>
<dbReference type="EMBL" id="JANHOG010000178">
    <property type="protein sequence ID" value="KAJ3557197.1"/>
    <property type="molecule type" value="Genomic_DNA"/>
</dbReference>
<evidence type="ECO:0000313" key="2">
    <source>
        <dbReference type="Proteomes" id="UP001148662"/>
    </source>
</evidence>
<proteinExistence type="predicted"/>
<organism evidence="1 2">
    <name type="scientific">Phlebia brevispora</name>
    <dbReference type="NCBI Taxonomy" id="194682"/>
    <lineage>
        <taxon>Eukaryota</taxon>
        <taxon>Fungi</taxon>
        <taxon>Dikarya</taxon>
        <taxon>Basidiomycota</taxon>
        <taxon>Agaricomycotina</taxon>
        <taxon>Agaricomycetes</taxon>
        <taxon>Polyporales</taxon>
        <taxon>Meruliaceae</taxon>
        <taxon>Phlebia</taxon>
    </lineage>
</organism>
<accession>A0ACC1TBB4</accession>
<name>A0ACC1TBB4_9APHY</name>
<comment type="caution">
    <text evidence="1">The sequence shown here is derived from an EMBL/GenBank/DDBJ whole genome shotgun (WGS) entry which is preliminary data.</text>
</comment>
<evidence type="ECO:0000313" key="1">
    <source>
        <dbReference type="EMBL" id="KAJ3557197.1"/>
    </source>
</evidence>
<sequence length="444" mass="49612">MWTDTGNFRNSYDLIRLFSRPSLRSVNTVGLPTGAQGRNRIAVVKFNFEPKSPPIRDALVAKRTEKAQRWMMRWRQHSMNNVFFHATRGVPLKPEEGMSNPAWKPDEDSSTIYFEDTLLQGVFITSIAYGSVVTLCIQCFSMLIRDFKRSKLLRDGPLLAYVILIFMLSTTLQGLEMQLTEQAYINDRNIPGGPAAYEVVEATIPINAAGNDCLVVSTFLSDALLLWRCTIIFRNSFIPEWAVYFVVVMFWLAEFILGVLFLVQLTATSLFGAVNINLAFWSVSLAINVVATLVIVGRLYVYRRRLSGALGAGHIAQYTSVIAMVVESEMLNSMLYTVFMILYIVPFARNDALATVFVQSLSFVQAIAALMIVYRVAQGKGWTKDTYTHMTTFRAQTSTIRLNDLSALRATSTTTFADGTLGSTGTGIQIKQEVYMNNDGTTAV</sequence>
<reference evidence="1" key="1">
    <citation type="submission" date="2022-07" db="EMBL/GenBank/DDBJ databases">
        <title>Genome Sequence of Phlebia brevispora.</title>
        <authorList>
            <person name="Buettner E."/>
        </authorList>
    </citation>
    <scope>NUCLEOTIDE SEQUENCE</scope>
    <source>
        <strain evidence="1">MPL23</strain>
    </source>
</reference>
<keyword evidence="2" id="KW-1185">Reference proteome</keyword>
<dbReference type="Proteomes" id="UP001148662">
    <property type="component" value="Unassembled WGS sequence"/>
</dbReference>